<sequence length="235" mass="24862">IDEACEADEQCQGGSTCDGAVCACPAGEEEVDGVCVKKMKSRKITTCPIAGQTPYIDRKTTNVQFCEPSAKNSCPRGYSCQFSETAQQNICCGGGGGTDTRTRFSKITEPGAPGPDPETESETDAPPEATTFAPEVCEKGSAYLINGKPKLCTNSPCPSGYKCTFSRISKNYFCCSSFTGNHVTSARHPVRPDTDAFAAQPPNDSNAVQQLRTSSEGLILGIASSTVTTKRTLPQ</sequence>
<name>A0A2G9TE33_TELCI</name>
<dbReference type="Pfam" id="PF01683">
    <property type="entry name" value="EB"/>
    <property type="match status" value="1"/>
</dbReference>
<evidence type="ECO:0000256" key="1">
    <source>
        <dbReference type="SAM" id="MobiDB-lite"/>
    </source>
</evidence>
<feature type="non-terminal residue" evidence="3">
    <location>
        <position position="1"/>
    </location>
</feature>
<keyword evidence="4" id="KW-1185">Reference proteome</keyword>
<feature type="domain" description="EB" evidence="2">
    <location>
        <begin position="2"/>
        <end position="35"/>
    </location>
</feature>
<dbReference type="Pfam" id="PF14625">
    <property type="entry name" value="Lustrin_cystein"/>
    <property type="match status" value="2"/>
</dbReference>
<evidence type="ECO:0000313" key="3">
    <source>
        <dbReference type="EMBL" id="PIO56217.1"/>
    </source>
</evidence>
<gene>
    <name evidence="3" type="ORF">TELCIR_22387</name>
</gene>
<dbReference type="PANTHER" id="PTHR46339">
    <property type="entry name" value="PROTEIN CBG15282-RELATED"/>
    <property type="match status" value="1"/>
</dbReference>
<dbReference type="Proteomes" id="UP000230423">
    <property type="component" value="Unassembled WGS sequence"/>
</dbReference>
<dbReference type="OrthoDB" id="5820097at2759"/>
<organism evidence="3 4">
    <name type="scientific">Teladorsagia circumcincta</name>
    <name type="common">Brown stomach worm</name>
    <name type="synonym">Ostertagia circumcincta</name>
    <dbReference type="NCBI Taxonomy" id="45464"/>
    <lineage>
        <taxon>Eukaryota</taxon>
        <taxon>Metazoa</taxon>
        <taxon>Ecdysozoa</taxon>
        <taxon>Nematoda</taxon>
        <taxon>Chromadorea</taxon>
        <taxon>Rhabditida</taxon>
        <taxon>Rhabditina</taxon>
        <taxon>Rhabditomorpha</taxon>
        <taxon>Strongyloidea</taxon>
        <taxon>Trichostrongylidae</taxon>
        <taxon>Teladorsagia</taxon>
    </lineage>
</organism>
<dbReference type="PANTHER" id="PTHR46339:SF7">
    <property type="entry name" value="BPTI_KUNITZ INHIBITOR DOMAIN-CONTAINING PROTEIN"/>
    <property type="match status" value="1"/>
</dbReference>
<proteinExistence type="predicted"/>
<feature type="non-terminal residue" evidence="3">
    <location>
        <position position="235"/>
    </location>
</feature>
<reference evidence="3 4" key="1">
    <citation type="submission" date="2015-09" db="EMBL/GenBank/DDBJ databases">
        <title>Draft genome of the parasitic nematode Teladorsagia circumcincta isolate WARC Sus (inbred).</title>
        <authorList>
            <person name="Mitreva M."/>
        </authorList>
    </citation>
    <scope>NUCLEOTIDE SEQUENCE [LARGE SCALE GENOMIC DNA]</scope>
    <source>
        <strain evidence="3 4">S</strain>
    </source>
</reference>
<dbReference type="EMBL" id="KZ380473">
    <property type="protein sequence ID" value="PIO56217.1"/>
    <property type="molecule type" value="Genomic_DNA"/>
</dbReference>
<dbReference type="SMART" id="SM00289">
    <property type="entry name" value="WR1"/>
    <property type="match status" value="2"/>
</dbReference>
<dbReference type="InterPro" id="IPR028150">
    <property type="entry name" value="Lustrin_cystein"/>
</dbReference>
<dbReference type="AlphaFoldDB" id="A0A2G9TE33"/>
<evidence type="ECO:0000259" key="2">
    <source>
        <dbReference type="Pfam" id="PF01683"/>
    </source>
</evidence>
<dbReference type="InterPro" id="IPR006149">
    <property type="entry name" value="EB_dom"/>
</dbReference>
<protein>
    <recommendedName>
        <fullName evidence="2">EB domain-containing protein</fullName>
    </recommendedName>
</protein>
<dbReference type="InterPro" id="IPR006150">
    <property type="entry name" value="Cys_repeat_1"/>
</dbReference>
<feature type="region of interest" description="Disordered" evidence="1">
    <location>
        <begin position="104"/>
        <end position="127"/>
    </location>
</feature>
<evidence type="ECO:0000313" key="4">
    <source>
        <dbReference type="Proteomes" id="UP000230423"/>
    </source>
</evidence>
<dbReference type="InterPro" id="IPR053014">
    <property type="entry name" value="Cuticle_assoc_divergent"/>
</dbReference>
<accession>A0A2G9TE33</accession>